<feature type="repeat" description="PPR" evidence="5">
    <location>
        <begin position="882"/>
        <end position="916"/>
    </location>
</feature>
<dbReference type="OrthoDB" id="185373at2759"/>
<evidence type="ECO:0000256" key="4">
    <source>
        <dbReference type="ARBA" id="ARBA00044511"/>
    </source>
</evidence>
<dbReference type="InterPro" id="IPR002885">
    <property type="entry name" value="PPR_rpt"/>
</dbReference>
<feature type="compositionally biased region" description="Basic residues" evidence="6">
    <location>
        <begin position="50"/>
        <end position="60"/>
    </location>
</feature>
<proteinExistence type="inferred from homology"/>
<evidence type="ECO:0000313" key="7">
    <source>
        <dbReference type="EMBL" id="KNC98831.1"/>
    </source>
</evidence>
<feature type="repeat" description="PPR" evidence="5">
    <location>
        <begin position="429"/>
        <end position="463"/>
    </location>
</feature>
<feature type="repeat" description="PPR" evidence="5">
    <location>
        <begin position="705"/>
        <end position="739"/>
    </location>
</feature>
<reference evidence="7 8" key="1">
    <citation type="submission" date="2009-08" db="EMBL/GenBank/DDBJ databases">
        <title>The Genome Sequence of Spizellomyces punctatus strain DAOM BR117.</title>
        <authorList>
            <consortium name="The Broad Institute Genome Sequencing Platform"/>
            <person name="Russ C."/>
            <person name="Cuomo C."/>
            <person name="Shea T."/>
            <person name="Young S.K."/>
            <person name="Zeng Q."/>
            <person name="Koehrsen M."/>
            <person name="Haas B."/>
            <person name="Borodovsky M."/>
            <person name="Guigo R."/>
            <person name="Alvarado L."/>
            <person name="Berlin A."/>
            <person name="Bochicchio J."/>
            <person name="Borenstein D."/>
            <person name="Chapman S."/>
            <person name="Chen Z."/>
            <person name="Engels R."/>
            <person name="Freedman E."/>
            <person name="Gellesch M."/>
            <person name="Goldberg J."/>
            <person name="Griggs A."/>
            <person name="Gujja S."/>
            <person name="Heiman D."/>
            <person name="Hepburn T."/>
            <person name="Howarth C."/>
            <person name="Jen D."/>
            <person name="Larson L."/>
            <person name="Lewis B."/>
            <person name="Mehta T."/>
            <person name="Park D."/>
            <person name="Pearson M."/>
            <person name="Roberts A."/>
            <person name="Saif S."/>
            <person name="Shenoy N."/>
            <person name="Sisk P."/>
            <person name="Stolte C."/>
            <person name="Sykes S."/>
            <person name="Thomson T."/>
            <person name="Walk T."/>
            <person name="White J."/>
            <person name="Yandava C."/>
            <person name="Burger G."/>
            <person name="Gray M.W."/>
            <person name="Holland P.W.H."/>
            <person name="King N."/>
            <person name="Lang F.B.F."/>
            <person name="Roger A.J."/>
            <person name="Ruiz-Trillo I."/>
            <person name="Lander E."/>
            <person name="Nusbaum C."/>
        </authorList>
    </citation>
    <scope>NUCLEOTIDE SEQUENCE [LARGE SCALE GENOMIC DNA]</scope>
    <source>
        <strain evidence="7 8">DAOM BR117</strain>
    </source>
</reference>
<dbReference type="OMA" id="NAICDQG"/>
<dbReference type="Pfam" id="PF13041">
    <property type="entry name" value="PPR_2"/>
    <property type="match status" value="5"/>
</dbReference>
<dbReference type="InterPro" id="IPR011990">
    <property type="entry name" value="TPR-like_helical_dom_sf"/>
</dbReference>
<feature type="repeat" description="PPR" evidence="5">
    <location>
        <begin position="394"/>
        <end position="428"/>
    </location>
</feature>
<protein>
    <submittedName>
        <fullName evidence="7">Pentatricopeptide repeat domain-containing protein</fullName>
    </submittedName>
</protein>
<evidence type="ECO:0000256" key="3">
    <source>
        <dbReference type="ARBA" id="ARBA00044493"/>
    </source>
</evidence>
<dbReference type="Pfam" id="PF01535">
    <property type="entry name" value="PPR"/>
    <property type="match status" value="1"/>
</dbReference>
<feature type="repeat" description="PPR" evidence="5">
    <location>
        <begin position="635"/>
        <end position="669"/>
    </location>
</feature>
<feature type="region of interest" description="Disordered" evidence="6">
    <location>
        <begin position="931"/>
        <end position="1019"/>
    </location>
</feature>
<feature type="repeat" description="PPR" evidence="5">
    <location>
        <begin position="847"/>
        <end position="881"/>
    </location>
</feature>
<comment type="similarity">
    <text evidence="1">Belongs to the CCM1 family.</text>
</comment>
<feature type="repeat" description="PPR" evidence="5">
    <location>
        <begin position="670"/>
        <end position="704"/>
    </location>
</feature>
<evidence type="ECO:0000256" key="6">
    <source>
        <dbReference type="SAM" id="MobiDB-lite"/>
    </source>
</evidence>
<feature type="compositionally biased region" description="Polar residues" evidence="6">
    <location>
        <begin position="18"/>
        <end position="31"/>
    </location>
</feature>
<feature type="repeat" description="PPR" evidence="5">
    <location>
        <begin position="565"/>
        <end position="599"/>
    </location>
</feature>
<feature type="compositionally biased region" description="Basic and acidic residues" evidence="6">
    <location>
        <begin position="935"/>
        <end position="969"/>
    </location>
</feature>
<dbReference type="PROSITE" id="PS51375">
    <property type="entry name" value="PPR"/>
    <property type="match status" value="10"/>
</dbReference>
<evidence type="ECO:0000313" key="8">
    <source>
        <dbReference type="Proteomes" id="UP000053201"/>
    </source>
</evidence>
<dbReference type="PANTHER" id="PTHR47447">
    <property type="entry name" value="OS03G0856100 PROTEIN"/>
    <property type="match status" value="1"/>
</dbReference>
<feature type="region of interest" description="Disordered" evidence="6">
    <location>
        <begin position="48"/>
        <end position="76"/>
    </location>
</feature>
<comment type="subunit">
    <text evidence="4">Binds to mitochondrial small subunit 15S rRNA.</text>
</comment>
<name>A0A0L0HCW1_SPIPD</name>
<dbReference type="NCBIfam" id="TIGR00756">
    <property type="entry name" value="PPR"/>
    <property type="match status" value="9"/>
</dbReference>
<dbReference type="EMBL" id="KQ257459">
    <property type="protein sequence ID" value="KNC98831.1"/>
    <property type="molecule type" value="Genomic_DNA"/>
</dbReference>
<dbReference type="GeneID" id="27689159"/>
<dbReference type="eggNOG" id="KOG4197">
    <property type="taxonomic scope" value="Eukaryota"/>
</dbReference>
<sequence>MLWGRTPVRAKPCCHAGRQTSRTLASASNGHSGDPWKSFLDWFMESSTAPHHRHQPRRRCASTGKQFQGKGTGQWTLRPLEHPSLRAAMPEPSAKFTGSPRTRDQIATTESDIADCGARRLRGNIPSRRFPVNTSLTHYKEVLNRLHVHHHRRGHLNQPAQGRAIHFTSAMKSSADPIEQLESALEQGVDAERILLSDQLDDGTSGEPIQKECNPPATVAELLRLLSELELQIKADDGCITPDAHYLTSRVWKAFKNLAETIPHELKALRNHDFTVLFEIVKRSRVPCEERVNRVMLVMNTLQECGRPASLRGYEALMSAHIGEAGASDICTKILQGAIENGITPRTETYNILLRARIVEYGVDAARTWLAEHVEGKAQVRSTKESESFPFAATVSTFNAIIHGYIQAGDIRRALQCVKEMEEKVLPPNFITWTMLIFGYSKCGDRSAVIRTFRNMIAANVRPSRVTYETIIFALLGGGRVKRDFLQQDSRERTTYPVSGDQKAGDEEKNAMGEAMEVYEDMIAAGFKPGVMLYNIFMTAYLNRKELPRVKQLFDEMLKRGLYPDVATYTIAISACSAANDISAVDEVFAHLRQSEIEPDIILYGTVMAAHAQKGNLVKVRTYLEDMVNAGWKPNYYIWHILLHAYCQSRDMSGAHKIVEEMQRSGFPATEITYNTLINGYGHVGNIETAEEVFRSFVSKKIKISVETFNIMINALARNQDREGAMRIYAEMIDRGLQPDRITFNILIKLESNRLDAIGASDRYREMLSAGLEPDERTYIPMINLHARRSDFDRARSIQRHLLSLGHLTPTFQSHNAFIEAYWKQGSASDAVKEYEFATEVKQMTPDIRTFDMLVRAFGYKGDVGSARQWFDKCIDVGIQPDTRLWNALMSGYVTIGDRDAAFAVWKEMEKAGAKADIFTYTLMLKAGVKQSEGQQKEQPQDDRHAATSGHSRDGRTRTRERVTKPTERRHSRLRAWINVGLDEKTHPVENKTSNLDEQQDGAAHPDTLRPEDDTSDHGVRVTSDIGKDHESAIMSDNELLDLATEEIEDSGAGTPSVNDIENTGRELSAKVQQAVG</sequence>
<evidence type="ECO:0000256" key="5">
    <source>
        <dbReference type="PROSITE-ProRule" id="PRU00708"/>
    </source>
</evidence>
<gene>
    <name evidence="7" type="ORF">SPPG_05807</name>
</gene>
<feature type="region of interest" description="Disordered" evidence="6">
    <location>
        <begin position="1047"/>
        <end position="1077"/>
    </location>
</feature>
<accession>A0A0L0HCW1</accession>
<dbReference type="VEuPathDB" id="FungiDB:SPPG_05807"/>
<dbReference type="RefSeq" id="XP_016606871.1">
    <property type="nucleotide sequence ID" value="XM_016754016.1"/>
</dbReference>
<keyword evidence="2" id="KW-0677">Repeat</keyword>
<feature type="region of interest" description="Disordered" evidence="6">
    <location>
        <begin position="1"/>
        <end position="32"/>
    </location>
</feature>
<dbReference type="AlphaFoldDB" id="A0A0L0HCW1"/>
<feature type="repeat" description="PPR" evidence="5">
    <location>
        <begin position="600"/>
        <end position="634"/>
    </location>
</feature>
<organism evidence="7 8">
    <name type="scientific">Spizellomyces punctatus (strain DAOM BR117)</name>
    <dbReference type="NCBI Taxonomy" id="645134"/>
    <lineage>
        <taxon>Eukaryota</taxon>
        <taxon>Fungi</taxon>
        <taxon>Fungi incertae sedis</taxon>
        <taxon>Chytridiomycota</taxon>
        <taxon>Chytridiomycota incertae sedis</taxon>
        <taxon>Chytridiomycetes</taxon>
        <taxon>Spizellomycetales</taxon>
        <taxon>Spizellomycetaceae</taxon>
        <taxon>Spizellomyces</taxon>
    </lineage>
</organism>
<feature type="compositionally biased region" description="Basic and acidic residues" evidence="6">
    <location>
        <begin position="1007"/>
        <end position="1019"/>
    </location>
</feature>
<comment type="function">
    <text evidence="3">Regulates mitochondrial small subunit maturation by controlling 15S rRNA 5'-end processing. Localizes to the 5' precursor of the 15S rRNA in a position that is subsequently occupied by mS47 in the mature yeast mtSSU. Uses structure and sequence-specific RNA recognition, binding to a single-stranded region of the precursor and specifically recognizing bases -6 to -1. The exchange of Ccm1 for mS47 is coupled to the irreversible removal of precursor rRNA that is accompanied by conformational changes of the mitoribosomal proteins uS5m and mS26. These conformational changes signal completion of 5'-end rRNA processing through protection of the mature 5'-end of the 15S rRNA and stabilization of mS47. The removal of the 5' precursor together with the dissociation of Ccm1 may be catalyzed by the 5'-3' exoribonuclease Pet127. Involved in the specific removal of group I introns in mitochondrial encoded transcripts.</text>
</comment>
<dbReference type="Proteomes" id="UP000053201">
    <property type="component" value="Unassembled WGS sequence"/>
</dbReference>
<evidence type="ECO:0000256" key="2">
    <source>
        <dbReference type="ARBA" id="ARBA00022737"/>
    </source>
</evidence>
<keyword evidence="8" id="KW-1185">Reference proteome</keyword>
<dbReference type="Gene3D" id="1.25.40.10">
    <property type="entry name" value="Tetratricopeptide repeat domain"/>
    <property type="match status" value="5"/>
</dbReference>
<evidence type="ECO:0000256" key="1">
    <source>
        <dbReference type="ARBA" id="ARBA00006192"/>
    </source>
</evidence>
<dbReference type="STRING" id="645134.A0A0L0HCW1"/>
<dbReference type="SUPFAM" id="SSF81901">
    <property type="entry name" value="HCP-like"/>
    <property type="match status" value="1"/>
</dbReference>
<feature type="repeat" description="PPR" evidence="5">
    <location>
        <begin position="530"/>
        <end position="564"/>
    </location>
</feature>
<dbReference type="PANTHER" id="PTHR47447:SF17">
    <property type="entry name" value="OS12G0638900 PROTEIN"/>
    <property type="match status" value="1"/>
</dbReference>
<dbReference type="InParanoid" id="A0A0L0HCW1"/>